<keyword evidence="3" id="KW-1185">Reference proteome</keyword>
<proteinExistence type="predicted"/>
<gene>
    <name evidence="2" type="ORF">ASILVAE211_24590</name>
</gene>
<evidence type="ECO:0000259" key="1">
    <source>
        <dbReference type="Pfam" id="PF04577"/>
    </source>
</evidence>
<dbReference type="Proteomes" id="UP000708298">
    <property type="component" value="Unassembled WGS sequence"/>
</dbReference>
<dbReference type="GO" id="GO:0016757">
    <property type="term" value="F:glycosyltransferase activity"/>
    <property type="evidence" value="ECO:0007669"/>
    <property type="project" value="InterPro"/>
</dbReference>
<comment type="caution">
    <text evidence="2">The sequence shown here is derived from an EMBL/GenBank/DDBJ whole genome shotgun (WGS) entry which is preliminary data.</text>
</comment>
<feature type="domain" description="Glycosyltransferase 61 catalytic" evidence="1">
    <location>
        <begin position="132"/>
        <end position="310"/>
    </location>
</feature>
<dbReference type="Pfam" id="PF04577">
    <property type="entry name" value="Glyco_transf_61"/>
    <property type="match status" value="1"/>
</dbReference>
<dbReference type="RefSeq" id="WP_227324023.1">
    <property type="nucleotide sequence ID" value="NZ_JAESVB010000032.1"/>
</dbReference>
<reference evidence="2" key="1">
    <citation type="journal article" date="2021" name="Microorganisms">
        <title>Acidisoma silvae sp. nov. and Acidisomacellulosilytica sp. nov., Two Acidophilic Bacteria Isolated from Decaying Wood, Hydrolyzing Cellulose and Producing Poly-3-hydroxybutyrate.</title>
        <authorList>
            <person name="Mieszkin S."/>
            <person name="Pouder E."/>
            <person name="Uroz S."/>
            <person name="Simon-Colin C."/>
            <person name="Alain K."/>
        </authorList>
    </citation>
    <scope>NUCLEOTIDE SEQUENCE</scope>
    <source>
        <strain evidence="2">HW T2.11</strain>
    </source>
</reference>
<accession>A0A963YWA0</accession>
<dbReference type="InterPro" id="IPR049625">
    <property type="entry name" value="Glyco_transf_61_cat"/>
</dbReference>
<dbReference type="EMBL" id="JAESVB010000032">
    <property type="protein sequence ID" value="MCB8878377.1"/>
    <property type="molecule type" value="Genomic_DNA"/>
</dbReference>
<dbReference type="AlphaFoldDB" id="A0A963YWA0"/>
<evidence type="ECO:0000313" key="2">
    <source>
        <dbReference type="EMBL" id="MCB8878377.1"/>
    </source>
</evidence>
<organism evidence="2 3">
    <name type="scientific">Acidisoma silvae</name>
    <dbReference type="NCBI Taxonomy" id="2802396"/>
    <lineage>
        <taxon>Bacteria</taxon>
        <taxon>Pseudomonadati</taxon>
        <taxon>Pseudomonadota</taxon>
        <taxon>Alphaproteobacteria</taxon>
        <taxon>Acetobacterales</taxon>
        <taxon>Acidocellaceae</taxon>
        <taxon>Acidisoma</taxon>
    </lineage>
</organism>
<sequence>MAPPILNRQKLDSLGAERIRLAKSASILTVNATRYNNIGEFDAAFGLHYERDLYAARQAQIRPIDLVKLEDSIIYPDVDYVVTANGGIAVDEQMPPWMPAGTVTPDAMLAAEPSEEITPETVIIARFGVGTWGHWLGELLPKLVMVEAAFPGRFHYAVPAEYLNKGPEHDPWKTFRQSLAAYGIANDRVAWLRTGRSYRLRNAWAVTPVWSDHLLHPRAAEAMRCGIKIHTDLGLETNKIALLRQSNAARSLTNATEIDAVLQKNGFSMQDIAALDFIDQVAVFRRADGLFSTLGSGLTGLIYSPTGVRVTSVAPSLFGDRFFYAMIQDRQGLYADVRGPIVDRNEAIPHRSSFSIDPERLQLGLDSLAP</sequence>
<protein>
    <submittedName>
        <fullName evidence="2">Glycosyltransferase family 61 protein</fullName>
    </submittedName>
</protein>
<evidence type="ECO:0000313" key="3">
    <source>
        <dbReference type="Proteomes" id="UP000708298"/>
    </source>
</evidence>
<name>A0A963YWA0_9PROT</name>
<reference evidence="2" key="2">
    <citation type="submission" date="2021-01" db="EMBL/GenBank/DDBJ databases">
        <authorList>
            <person name="Mieszkin S."/>
            <person name="Pouder E."/>
            <person name="Alain K."/>
        </authorList>
    </citation>
    <scope>NUCLEOTIDE SEQUENCE</scope>
    <source>
        <strain evidence="2">HW T2.11</strain>
    </source>
</reference>